<evidence type="ECO:0000256" key="5">
    <source>
        <dbReference type="ARBA" id="ARBA00022777"/>
    </source>
</evidence>
<accession>A0AAW1QDM9</accession>
<comment type="catalytic activity">
    <reaction evidence="8">
        <text>L-seryl-[protein] + ATP = O-phospho-L-seryl-[protein] + ADP + H(+)</text>
        <dbReference type="Rhea" id="RHEA:17989"/>
        <dbReference type="Rhea" id="RHEA-COMP:9863"/>
        <dbReference type="Rhea" id="RHEA-COMP:11604"/>
        <dbReference type="ChEBI" id="CHEBI:15378"/>
        <dbReference type="ChEBI" id="CHEBI:29999"/>
        <dbReference type="ChEBI" id="CHEBI:30616"/>
        <dbReference type="ChEBI" id="CHEBI:83421"/>
        <dbReference type="ChEBI" id="CHEBI:456216"/>
        <dbReference type="EC" id="2.7.11.1"/>
    </reaction>
</comment>
<dbReference type="GO" id="GO:0007165">
    <property type="term" value="P:signal transduction"/>
    <property type="evidence" value="ECO:0007669"/>
    <property type="project" value="InterPro"/>
</dbReference>
<dbReference type="PANTHER" id="PTHR48006:SF102">
    <property type="entry name" value="LEUCINE-RICH REPEAT-CONTAINING PROTEIN DDB_G0281931-RELATED"/>
    <property type="match status" value="1"/>
</dbReference>
<keyword evidence="3" id="KW-0808">Transferase</keyword>
<protein>
    <recommendedName>
        <fullName evidence="1">non-specific serine/threonine protein kinase</fullName>
        <ecNumber evidence="1">2.7.11.1</ecNumber>
    </recommendedName>
</protein>
<dbReference type="PROSITE" id="PS50104">
    <property type="entry name" value="TIR"/>
    <property type="match status" value="1"/>
</dbReference>
<dbReference type="InterPro" id="IPR001245">
    <property type="entry name" value="Ser-Thr/Tyr_kinase_cat_dom"/>
</dbReference>
<comment type="catalytic activity">
    <reaction evidence="7">
        <text>L-threonyl-[protein] + ATP = O-phospho-L-threonyl-[protein] + ADP + H(+)</text>
        <dbReference type="Rhea" id="RHEA:46608"/>
        <dbReference type="Rhea" id="RHEA-COMP:11060"/>
        <dbReference type="Rhea" id="RHEA-COMP:11605"/>
        <dbReference type="ChEBI" id="CHEBI:15378"/>
        <dbReference type="ChEBI" id="CHEBI:30013"/>
        <dbReference type="ChEBI" id="CHEBI:30616"/>
        <dbReference type="ChEBI" id="CHEBI:61977"/>
        <dbReference type="ChEBI" id="CHEBI:456216"/>
        <dbReference type="EC" id="2.7.11.1"/>
    </reaction>
</comment>
<evidence type="ECO:0000259" key="11">
    <source>
        <dbReference type="PROSITE" id="PS50104"/>
    </source>
</evidence>
<evidence type="ECO:0000256" key="1">
    <source>
        <dbReference type="ARBA" id="ARBA00012513"/>
    </source>
</evidence>
<evidence type="ECO:0000313" key="12">
    <source>
        <dbReference type="EMBL" id="KAK9819479.1"/>
    </source>
</evidence>
<feature type="region of interest" description="Disordered" evidence="9">
    <location>
        <begin position="1426"/>
        <end position="1452"/>
    </location>
</feature>
<dbReference type="PROSITE" id="PS50011">
    <property type="entry name" value="PROTEIN_KINASE_DOM"/>
    <property type="match status" value="1"/>
</dbReference>
<evidence type="ECO:0000256" key="9">
    <source>
        <dbReference type="SAM" id="MobiDB-lite"/>
    </source>
</evidence>
<dbReference type="Gene3D" id="3.40.50.10140">
    <property type="entry name" value="Toll/interleukin-1 receptor homology (TIR) domain"/>
    <property type="match status" value="1"/>
</dbReference>
<gene>
    <name evidence="12" type="ORF">WJX81_002053</name>
</gene>
<keyword evidence="6" id="KW-0067">ATP-binding</keyword>
<proteinExistence type="predicted"/>
<feature type="compositionally biased region" description="Low complexity" evidence="9">
    <location>
        <begin position="894"/>
        <end position="908"/>
    </location>
</feature>
<keyword evidence="4" id="KW-0547">Nucleotide-binding</keyword>
<feature type="domain" description="Protein kinase" evidence="10">
    <location>
        <begin position="969"/>
        <end position="1266"/>
    </location>
</feature>
<evidence type="ECO:0000256" key="8">
    <source>
        <dbReference type="ARBA" id="ARBA00048679"/>
    </source>
</evidence>
<evidence type="ECO:0000256" key="3">
    <source>
        <dbReference type="ARBA" id="ARBA00022679"/>
    </source>
</evidence>
<comment type="caution">
    <text evidence="12">The sequence shown here is derived from an EMBL/GenBank/DDBJ whole genome shotgun (WGS) entry which is preliminary data.</text>
</comment>
<dbReference type="Gene3D" id="1.10.510.10">
    <property type="entry name" value="Transferase(Phosphotransferase) domain 1"/>
    <property type="match status" value="2"/>
</dbReference>
<dbReference type="Pfam" id="PF13676">
    <property type="entry name" value="TIR_2"/>
    <property type="match status" value="1"/>
</dbReference>
<dbReference type="InterPro" id="IPR051824">
    <property type="entry name" value="LRR_Rcpt-Like_S/T_Kinase"/>
</dbReference>
<dbReference type="GO" id="GO:0004674">
    <property type="term" value="F:protein serine/threonine kinase activity"/>
    <property type="evidence" value="ECO:0007669"/>
    <property type="project" value="UniProtKB-KW"/>
</dbReference>
<reference evidence="12 13" key="1">
    <citation type="journal article" date="2024" name="Nat. Commun.">
        <title>Phylogenomics reveals the evolutionary origins of lichenization in chlorophyte algae.</title>
        <authorList>
            <person name="Puginier C."/>
            <person name="Libourel C."/>
            <person name="Otte J."/>
            <person name="Skaloud P."/>
            <person name="Haon M."/>
            <person name="Grisel S."/>
            <person name="Petersen M."/>
            <person name="Berrin J.G."/>
            <person name="Delaux P.M."/>
            <person name="Dal Grande F."/>
            <person name="Keller J."/>
        </authorList>
    </citation>
    <scope>NUCLEOTIDE SEQUENCE [LARGE SCALE GENOMIC DNA]</scope>
    <source>
        <strain evidence="12 13">SAG 245.80</strain>
    </source>
</reference>
<dbReference type="InterPro" id="IPR000719">
    <property type="entry name" value="Prot_kinase_dom"/>
</dbReference>
<keyword evidence="13" id="KW-1185">Reference proteome</keyword>
<dbReference type="SUPFAM" id="SSF52200">
    <property type="entry name" value="Toll/Interleukin receptor TIR domain"/>
    <property type="match status" value="1"/>
</dbReference>
<feature type="region of interest" description="Disordered" evidence="9">
    <location>
        <begin position="862"/>
        <end position="965"/>
    </location>
</feature>
<dbReference type="InterPro" id="IPR011009">
    <property type="entry name" value="Kinase-like_dom_sf"/>
</dbReference>
<dbReference type="PANTHER" id="PTHR48006">
    <property type="entry name" value="LEUCINE-RICH REPEAT-CONTAINING PROTEIN DDB_G0281931-RELATED"/>
    <property type="match status" value="1"/>
</dbReference>
<evidence type="ECO:0000313" key="13">
    <source>
        <dbReference type="Proteomes" id="UP001445335"/>
    </source>
</evidence>
<evidence type="ECO:0000256" key="6">
    <source>
        <dbReference type="ARBA" id="ARBA00022840"/>
    </source>
</evidence>
<dbReference type="SUPFAM" id="SSF56112">
    <property type="entry name" value="Protein kinase-like (PK-like)"/>
    <property type="match status" value="1"/>
</dbReference>
<feature type="region of interest" description="Disordered" evidence="9">
    <location>
        <begin position="17"/>
        <end position="41"/>
    </location>
</feature>
<dbReference type="InterPro" id="IPR035897">
    <property type="entry name" value="Toll_tir_struct_dom_sf"/>
</dbReference>
<sequence length="1590" mass="170796">MNLSTTYRPGSLWHFGTAQDISPGPGPSQNTVPPAALNNRIVPSPSRPTYLTTVKEDEGYALLHNVAYATSGIQPGAPDPVFVKALTAPDASACNELCLQNKNRHWSTSQLDPVLNCTLWRYCLDPDGCRSSSSTYSALDTHACQLQSSHKQDVGFARRERDLPGFKAQFVDNSILGAPIQFEYSDTVAPTNYSRYPCIDLVGLYDFSCPRSLSYLSQLSINKADNVCWVNGSLADIATACNAIFDCDAFILFPKGTTLSDDPHYISSGFLKSARAENKSQLTTRGELLDPERSLDFFSPLAITYFKYATLLEASALKPSALTDSQLIAVLEVQGLSMGGLVPGPSSALVAAAPGAAIAPNATFLGQWSAPVNSSLVVLELTFANADARDRGQAALGATTHLLAELNKQLTMPASGLLPLYITGMRAALLLLLKQTLLLVTLHKACGQAYAPAPGPVSGNSQLAPVSSAIPSPLRPTANISVDEEQALVFIPDAAMATDANQPGAVPPLFTMKVAAEDARACSRLCLQSKNTSWPQPNGDAALANCTLWRYCADPVGCPIKDVSDVGLYDPLGTHECQLQSYMHMDQGFAQGVNYMQGAKFVPLTNSSFGAPIEFRYDETPALAGYVRYPCIDVSSSSYDRNGCPDSDFNLTMHNLTKVSPYRENCWVFGTLPDVTAACNEAPLCDGFVLYPLGFPFNDTPSWRTSAVLKSARAARNSTRLSDRASKGLLSSSNSEYLSPRVITYFKFQPLLEASALKPSNLTDAQLIAVLELTFNSSDTAQAVLEGLNSKTLKETLMDGLTPPAATYVQNSGGLPAAALVCIALFPSLLGVVAVAAGAWMIFAERRRRRLPSSATLLSSGAQYAPLDRGPPGSGPMHEPSCRQPASSPPPWPGDSGASPPASGQASGVDTLDGSRMHAAPRGSAADQGSASQGDGPPGAAQMPTRGSAGRLDLSTVDPDDIRLETRSNGDLRTLGSESMDKVYLGHWRAHGLVAVKPLIQAGKRREEEHVREVEMLQSLRHPNIVSCLGAYMEPGQMLCVSEYVPNGSLEAALRKDNLRSAGKQPRVLGWYLLGRPVALDVAQGLAFLHAHKIVHQHIKPINVLLSKNLTAKISVLGFAKSMSSGNAAERTQKHGLWVDPPAGGTPSKLHGLRAPKVPEECPQEAADLCLRCLSREPSERPTAIEVVETIKRLRKSSKLGTGIFGFQGAKAARMLQAADMPDKGPAKAPAAARTMSEEGDEVDDTLFAKETWTAASQGDVELPRVASQPVGKGAACRQIPVEASSQLIAHFGERVDVAQLRQMVEEIVEGYNLIRSDVKLRYRISPFDLETLNDAVCVSPELMEQLNAKYLIEEKDSLAVQVPREALDRSVGAELLTLEFWRGTLFSGMCSLPLKSIQEAKAQQEESLEAGSECVRQTDLRPDLKLRPAPVPAGAGDAPSSPPLPGTPSRAPSRAFQLERWAWDVFICHAGEDKAFGLCLHRRLVRLGLRSFLDEQSLRVGGDAPAAMQAAVRSTQVAVVLLSEEFFRKECPQRELHWFLEGCPASRNTVVPVFLGVTVERCAELAARVGLVQELCGLTGLQYMAPAAE</sequence>
<dbReference type="InterPro" id="IPR000157">
    <property type="entry name" value="TIR_dom"/>
</dbReference>
<evidence type="ECO:0000259" key="10">
    <source>
        <dbReference type="PROSITE" id="PS50011"/>
    </source>
</evidence>
<dbReference type="EC" id="2.7.11.1" evidence="1"/>
<organism evidence="12 13">
    <name type="scientific">Elliptochloris bilobata</name>
    <dbReference type="NCBI Taxonomy" id="381761"/>
    <lineage>
        <taxon>Eukaryota</taxon>
        <taxon>Viridiplantae</taxon>
        <taxon>Chlorophyta</taxon>
        <taxon>core chlorophytes</taxon>
        <taxon>Trebouxiophyceae</taxon>
        <taxon>Trebouxiophyceae incertae sedis</taxon>
        <taxon>Elliptochloris clade</taxon>
        <taxon>Elliptochloris</taxon>
    </lineage>
</organism>
<evidence type="ECO:0000256" key="7">
    <source>
        <dbReference type="ARBA" id="ARBA00047899"/>
    </source>
</evidence>
<dbReference type="Pfam" id="PF07714">
    <property type="entry name" value="PK_Tyr_Ser-Thr"/>
    <property type="match status" value="1"/>
</dbReference>
<evidence type="ECO:0000256" key="2">
    <source>
        <dbReference type="ARBA" id="ARBA00022527"/>
    </source>
</evidence>
<evidence type="ECO:0000256" key="4">
    <source>
        <dbReference type="ARBA" id="ARBA00022741"/>
    </source>
</evidence>
<feature type="domain" description="TIR" evidence="11">
    <location>
        <begin position="1462"/>
        <end position="1590"/>
    </location>
</feature>
<name>A0AAW1QDM9_9CHLO</name>
<dbReference type="EMBL" id="JALJOU010000119">
    <property type="protein sequence ID" value="KAK9819479.1"/>
    <property type="molecule type" value="Genomic_DNA"/>
</dbReference>
<dbReference type="Proteomes" id="UP001445335">
    <property type="component" value="Unassembled WGS sequence"/>
</dbReference>
<dbReference type="GO" id="GO:0005524">
    <property type="term" value="F:ATP binding"/>
    <property type="evidence" value="ECO:0007669"/>
    <property type="project" value="UniProtKB-KW"/>
</dbReference>
<keyword evidence="5" id="KW-0418">Kinase</keyword>
<keyword evidence="2" id="KW-0723">Serine/threonine-protein kinase</keyword>